<dbReference type="CDD" id="cd05237">
    <property type="entry name" value="UDP_invert_4-6DH_SDR_e"/>
    <property type="match status" value="1"/>
</dbReference>
<gene>
    <name evidence="4" type="ORF">GXP67_07515</name>
</gene>
<dbReference type="PANTHER" id="PTHR43318:SF1">
    <property type="entry name" value="POLYSACCHARIDE BIOSYNTHESIS PROTEIN EPSC-RELATED"/>
    <property type="match status" value="1"/>
</dbReference>
<dbReference type="Gene3D" id="3.40.50.720">
    <property type="entry name" value="NAD(P)-binding Rossmann-like Domain"/>
    <property type="match status" value="2"/>
</dbReference>
<dbReference type="Pfam" id="PF13727">
    <property type="entry name" value="CoA_binding_3"/>
    <property type="match status" value="1"/>
</dbReference>
<dbReference type="RefSeq" id="WP_162442569.1">
    <property type="nucleotide sequence ID" value="NZ_CP048222.1"/>
</dbReference>
<feature type="transmembrane region" description="Helical" evidence="2">
    <location>
        <begin position="113"/>
        <end position="136"/>
    </location>
</feature>
<keyword evidence="2" id="KW-0472">Membrane</keyword>
<accession>A0A6C0GEV5</accession>
<feature type="transmembrane region" description="Helical" evidence="2">
    <location>
        <begin position="21"/>
        <end position="40"/>
    </location>
</feature>
<comment type="similarity">
    <text evidence="1">Belongs to the polysaccharide synthase family.</text>
</comment>
<evidence type="ECO:0000259" key="3">
    <source>
        <dbReference type="Pfam" id="PF02719"/>
    </source>
</evidence>
<evidence type="ECO:0000313" key="4">
    <source>
        <dbReference type="EMBL" id="QHT66515.1"/>
    </source>
</evidence>
<organism evidence="4 5">
    <name type="scientific">Rhodocytophaga rosea</name>
    <dbReference type="NCBI Taxonomy" id="2704465"/>
    <lineage>
        <taxon>Bacteria</taxon>
        <taxon>Pseudomonadati</taxon>
        <taxon>Bacteroidota</taxon>
        <taxon>Cytophagia</taxon>
        <taxon>Cytophagales</taxon>
        <taxon>Rhodocytophagaceae</taxon>
        <taxon>Rhodocytophaga</taxon>
    </lineage>
</organism>
<dbReference type="PANTHER" id="PTHR43318">
    <property type="entry name" value="UDP-N-ACETYLGLUCOSAMINE 4,6-DEHYDRATASE"/>
    <property type="match status" value="1"/>
</dbReference>
<name>A0A6C0GEV5_9BACT</name>
<feature type="transmembrane region" description="Helical" evidence="2">
    <location>
        <begin position="86"/>
        <end position="107"/>
    </location>
</feature>
<feature type="transmembrane region" description="Helical" evidence="2">
    <location>
        <begin position="52"/>
        <end position="74"/>
    </location>
</feature>
<evidence type="ECO:0000313" key="5">
    <source>
        <dbReference type="Proteomes" id="UP000480178"/>
    </source>
</evidence>
<sequence length="647" mass="72872">MKPLPVYSLIKVIPRWTILQIDIIICLISIFLAFLLRFNFELSHIEWPSFSLAAILVVSLKLVFFLITKSFAGIIKYTSVEDAKRIFYALTYSLLILLLIDLIYYYYTQIYIIPVSILIIDYCVSMLSMAAFRILVKIIYFEWKNQQSSQSSEKVNIIIYGAGEAGVITKRTISQDKDNNMNVVAFLDDDPAKVKNTIDGVPIYQNTADNLSRIIRQKQVEVLIIAIQGISPERKKEIIDYCLAFGVQARSIPPVQKWINGELSLKQIKDVNIEDVLGRDPISLDKSKISKDIEGKTIMITGAAGSIGSELTHQILPFLPKKLVLVDQAESALYDLELELSEMPVKINFETRICNITNANRMEKIFRNYKPDIVFHAAAYKHVPVMEDNPSEAVLTNILGTKIVADLSAKHGVEKFVMISTDKAVNPTSVMGASKRVAEIYIQSLNNHLAQKPSPVQRTTRFITTRFGNVLGSNGSVIPRFRKQIAQGGPVTITHPDITRYFMTIPEACQLVLEAGSMGEGGEIFLFDMGKSIKIVDLAKKMIKLSGLTLGKDIQLVFTGLRPGEKLYEELLSNEENTKPTHHPQILIAKVRKYDFQLIQEQLMDLSNLLPLHNNEAVILCMKKIVPEYISQNSVYEKLDNPQPSVN</sequence>
<dbReference type="KEGG" id="rhoz:GXP67_07515"/>
<dbReference type="Pfam" id="PF02719">
    <property type="entry name" value="Polysacc_synt_2"/>
    <property type="match status" value="1"/>
</dbReference>
<dbReference type="InterPro" id="IPR003869">
    <property type="entry name" value="Polysac_CapD-like"/>
</dbReference>
<dbReference type="SUPFAM" id="SSF51735">
    <property type="entry name" value="NAD(P)-binding Rossmann-fold domains"/>
    <property type="match status" value="2"/>
</dbReference>
<evidence type="ECO:0000256" key="2">
    <source>
        <dbReference type="SAM" id="Phobius"/>
    </source>
</evidence>
<protein>
    <submittedName>
        <fullName evidence="4">Polysaccharide biosynthesis protein</fullName>
    </submittedName>
</protein>
<dbReference type="InterPro" id="IPR051203">
    <property type="entry name" value="Polysaccharide_Synthase-Rel"/>
</dbReference>
<proteinExistence type="inferred from homology"/>
<dbReference type="EMBL" id="CP048222">
    <property type="protein sequence ID" value="QHT66515.1"/>
    <property type="molecule type" value="Genomic_DNA"/>
</dbReference>
<reference evidence="4 5" key="1">
    <citation type="submission" date="2020-01" db="EMBL/GenBank/DDBJ databases">
        <authorList>
            <person name="Kim M.K."/>
        </authorList>
    </citation>
    <scope>NUCLEOTIDE SEQUENCE [LARGE SCALE GENOMIC DNA]</scope>
    <source>
        <strain evidence="4 5">172606-1</strain>
    </source>
</reference>
<dbReference type="AlphaFoldDB" id="A0A6C0GEV5"/>
<dbReference type="InterPro" id="IPR036291">
    <property type="entry name" value="NAD(P)-bd_dom_sf"/>
</dbReference>
<feature type="domain" description="Polysaccharide biosynthesis protein CapD-like" evidence="3">
    <location>
        <begin position="298"/>
        <end position="590"/>
    </location>
</feature>
<dbReference type="Proteomes" id="UP000480178">
    <property type="component" value="Chromosome"/>
</dbReference>
<keyword evidence="2" id="KW-0812">Transmembrane</keyword>
<evidence type="ECO:0000256" key="1">
    <source>
        <dbReference type="ARBA" id="ARBA00007430"/>
    </source>
</evidence>
<keyword evidence="5" id="KW-1185">Reference proteome</keyword>
<keyword evidence="2" id="KW-1133">Transmembrane helix</keyword>